<dbReference type="Pfam" id="PF02518">
    <property type="entry name" value="HATPase_c"/>
    <property type="match status" value="1"/>
</dbReference>
<evidence type="ECO:0000256" key="4">
    <source>
        <dbReference type="ARBA" id="ARBA00022679"/>
    </source>
</evidence>
<dbReference type="FunFam" id="3.30.565.10:FF:000006">
    <property type="entry name" value="Sensor histidine kinase WalK"/>
    <property type="match status" value="1"/>
</dbReference>
<proteinExistence type="predicted"/>
<dbReference type="PROSITE" id="PS50109">
    <property type="entry name" value="HIS_KIN"/>
    <property type="match status" value="1"/>
</dbReference>
<dbReference type="InterPro" id="IPR052162">
    <property type="entry name" value="Sensor_kinase/Photoreceptor"/>
</dbReference>
<dbReference type="EMBL" id="CP001390">
    <property type="protein sequence ID" value="ACM20562.1"/>
    <property type="molecule type" value="Genomic_DNA"/>
</dbReference>
<dbReference type="NCBIfam" id="TIGR00229">
    <property type="entry name" value="sensory_box"/>
    <property type="match status" value="4"/>
</dbReference>
<dbReference type="Gene3D" id="3.30.565.10">
    <property type="entry name" value="Histidine kinase-like ATPase, C-terminal domain"/>
    <property type="match status" value="1"/>
</dbReference>
<dbReference type="Pfam" id="PF13426">
    <property type="entry name" value="PAS_9"/>
    <property type="match status" value="1"/>
</dbReference>
<feature type="domain" description="PAS" evidence="8">
    <location>
        <begin position="435"/>
        <end position="508"/>
    </location>
</feature>
<dbReference type="FunFam" id="3.30.450.20:FF:000099">
    <property type="entry name" value="Sensory box sensor histidine kinase"/>
    <property type="match status" value="1"/>
</dbReference>
<dbReference type="InterPro" id="IPR036890">
    <property type="entry name" value="HATPase_C_sf"/>
</dbReference>
<dbReference type="InterPro" id="IPR000700">
    <property type="entry name" value="PAS-assoc_C"/>
</dbReference>
<dbReference type="InterPro" id="IPR003661">
    <property type="entry name" value="HisK_dim/P_dom"/>
</dbReference>
<feature type="coiled-coil region" evidence="6">
    <location>
        <begin position="547"/>
        <end position="574"/>
    </location>
</feature>
<keyword evidence="6" id="KW-0175">Coiled coil</keyword>
<dbReference type="PANTHER" id="PTHR43304">
    <property type="entry name" value="PHYTOCHROME-LIKE PROTEIN CPH1"/>
    <property type="match status" value="1"/>
</dbReference>
<dbReference type="EC" id="2.7.13.3" evidence="2"/>
<dbReference type="RefSeq" id="WP_012647291.1">
    <property type="nucleotide sequence ID" value="NC_011979.1"/>
</dbReference>
<dbReference type="InterPro" id="IPR013656">
    <property type="entry name" value="PAS_4"/>
</dbReference>
<evidence type="ECO:0000313" key="10">
    <source>
        <dbReference type="EMBL" id="ACM20562.1"/>
    </source>
</evidence>
<dbReference type="PRINTS" id="PR00344">
    <property type="entry name" value="BCTRLSENSOR"/>
</dbReference>
<evidence type="ECO:0000256" key="1">
    <source>
        <dbReference type="ARBA" id="ARBA00000085"/>
    </source>
</evidence>
<dbReference type="SUPFAM" id="SSF55785">
    <property type="entry name" value="PYP-like sensor domain (PAS domain)"/>
    <property type="match status" value="4"/>
</dbReference>
<dbReference type="InterPro" id="IPR013655">
    <property type="entry name" value="PAS_fold_3"/>
</dbReference>
<accession>B9M9J0</accession>
<dbReference type="OrthoDB" id="177675at2"/>
<reference evidence="10 11" key="1">
    <citation type="submission" date="2009-01" db="EMBL/GenBank/DDBJ databases">
        <title>Complete sequence of Geobacter sp. FRC-32.</title>
        <authorList>
            <consortium name="US DOE Joint Genome Institute"/>
            <person name="Lucas S."/>
            <person name="Copeland A."/>
            <person name="Lapidus A."/>
            <person name="Glavina del Rio T."/>
            <person name="Dalin E."/>
            <person name="Tice H."/>
            <person name="Bruce D."/>
            <person name="Goodwin L."/>
            <person name="Pitluck S."/>
            <person name="Saunders E."/>
            <person name="Brettin T."/>
            <person name="Detter J.C."/>
            <person name="Han C."/>
            <person name="Larimer F."/>
            <person name="Land M."/>
            <person name="Hauser L."/>
            <person name="Kyrpides N."/>
            <person name="Ovchinnikova G."/>
            <person name="Kostka J."/>
            <person name="Richardson P."/>
        </authorList>
    </citation>
    <scope>NUCLEOTIDE SEQUENCE [LARGE SCALE GENOMIC DNA]</scope>
    <source>
        <strain evidence="11">DSM 22248 / JCM 15807 / FRC-32</strain>
    </source>
</reference>
<evidence type="ECO:0000256" key="2">
    <source>
        <dbReference type="ARBA" id="ARBA00012438"/>
    </source>
</evidence>
<dbReference type="SMART" id="SM00091">
    <property type="entry name" value="PAS"/>
    <property type="match status" value="4"/>
</dbReference>
<dbReference type="InterPro" id="IPR001610">
    <property type="entry name" value="PAC"/>
</dbReference>
<protein>
    <recommendedName>
        <fullName evidence="2">histidine kinase</fullName>
        <ecNumber evidence="2">2.7.13.3</ecNumber>
    </recommendedName>
</protein>
<evidence type="ECO:0000256" key="5">
    <source>
        <dbReference type="ARBA" id="ARBA00022777"/>
    </source>
</evidence>
<comment type="catalytic activity">
    <reaction evidence="1">
        <text>ATP + protein L-histidine = ADP + protein N-phospho-L-histidine.</text>
        <dbReference type="EC" id="2.7.13.3"/>
    </reaction>
</comment>
<dbReference type="SMART" id="SM00387">
    <property type="entry name" value="HATPase_c"/>
    <property type="match status" value="1"/>
</dbReference>
<dbReference type="PANTHER" id="PTHR43304:SF1">
    <property type="entry name" value="PAC DOMAIN-CONTAINING PROTEIN"/>
    <property type="match status" value="1"/>
</dbReference>
<sequence>MKCILCKSEQIQVLLIVSIYIIFSTLWIYTSDRLLFVNIDPQLRESLSFYKGEAFVLLSAALLYLLIIRYSKRLKEASLAGEERFRLIADSMPSFVWTAKPDGTVDYVNKIFKEFTGLETYDDSSCIHPEDRAATETIWREAMQTGNQYQIEHRFRRHDGIYRWYLCRAVPVHDPAGKIIRWYGTSTDIDDLKSAKERISRILDSTSDGFIAIDRDWRVTDFNRKAEELSGLKAEQLIGQTYWEIVPQAPGSRIENAYRSAMEENRSVHFEEYYLCYGKLLDVYVHPYVDGIAVFFHDLSDRERVAEALRSRTEELESLLRHAPIGFAFFDNQHRYLRVNKALCQINGLSEEQTLGKTIGEVLPVNARIVDPILVQVFDSGEAVETEISGETPKEPGITRHWLTGFFPVFASTKKPVAVGTYVVEITERKRAEEAMSRLAAIVQGAEDAVFSEDLNGIVQTWNKGAEKLYGYSADEIIGKHISIVVPPELAGELEEMTRKMKQGIQDHFETVRITKQGERIFVFLTMSPIRNATGRIVGVSKIVRDISERKRAEEDLKETVKALERTNRELQQFAYVASHDLQEPLRNVTRYMDLFARKYEGHIDEKADKYIRFAMEGANRIHALVNDLLAYSELGVAAGEFKPVSMLAIAEEAMDNLRQLIEESHAVIVLDAMPEVHGNKGQLVQLLQNLLCNAVKFGKSHVAPLIRISAERLADAWCFSVRDNGVGIDPLYFDKIFVIFQRLHARSEHPGTGIGLAICRKIVELHGGRIWVESRLDEGSTFYFTIPARGGTR</sequence>
<keyword evidence="11" id="KW-1185">Reference proteome</keyword>
<feature type="domain" description="PAC" evidence="9">
    <location>
        <begin position="149"/>
        <end position="201"/>
    </location>
</feature>
<dbReference type="InterPro" id="IPR005467">
    <property type="entry name" value="His_kinase_dom"/>
</dbReference>
<gene>
    <name evidence="10" type="ordered locus">Geob_2208</name>
</gene>
<feature type="domain" description="PAS" evidence="8">
    <location>
        <begin position="312"/>
        <end position="363"/>
    </location>
</feature>
<keyword evidence="3" id="KW-0597">Phosphoprotein</keyword>
<organism evidence="10 11">
    <name type="scientific">Geotalea daltonii (strain DSM 22248 / JCM 15807 / FRC-32)</name>
    <name type="common">Geobacter daltonii</name>
    <dbReference type="NCBI Taxonomy" id="316067"/>
    <lineage>
        <taxon>Bacteria</taxon>
        <taxon>Pseudomonadati</taxon>
        <taxon>Thermodesulfobacteriota</taxon>
        <taxon>Desulfuromonadia</taxon>
        <taxon>Geobacterales</taxon>
        <taxon>Geobacteraceae</taxon>
        <taxon>Geotalea</taxon>
    </lineage>
</organism>
<evidence type="ECO:0000259" key="9">
    <source>
        <dbReference type="PROSITE" id="PS50113"/>
    </source>
</evidence>
<dbReference type="GO" id="GO:0000155">
    <property type="term" value="F:phosphorelay sensor kinase activity"/>
    <property type="evidence" value="ECO:0007669"/>
    <property type="project" value="InterPro"/>
</dbReference>
<dbReference type="InterPro" id="IPR000014">
    <property type="entry name" value="PAS"/>
</dbReference>
<name>B9M9J0_GEODF</name>
<dbReference type="KEGG" id="geo:Geob_2208"/>
<dbReference type="Proteomes" id="UP000007721">
    <property type="component" value="Chromosome"/>
</dbReference>
<evidence type="ECO:0000256" key="6">
    <source>
        <dbReference type="SAM" id="Coils"/>
    </source>
</evidence>
<keyword evidence="5 10" id="KW-0418">Kinase</keyword>
<dbReference type="InterPro" id="IPR004358">
    <property type="entry name" value="Sig_transdc_His_kin-like_C"/>
</dbReference>
<feature type="domain" description="Histidine kinase" evidence="7">
    <location>
        <begin position="577"/>
        <end position="791"/>
    </location>
</feature>
<dbReference type="Gene3D" id="3.30.450.20">
    <property type="entry name" value="PAS domain"/>
    <property type="match status" value="4"/>
</dbReference>
<dbReference type="PROSITE" id="PS50113">
    <property type="entry name" value="PAC"/>
    <property type="match status" value="2"/>
</dbReference>
<evidence type="ECO:0000259" key="7">
    <source>
        <dbReference type="PROSITE" id="PS50109"/>
    </source>
</evidence>
<evidence type="ECO:0000259" key="8">
    <source>
        <dbReference type="PROSITE" id="PS50112"/>
    </source>
</evidence>
<keyword evidence="4" id="KW-0808">Transferase</keyword>
<dbReference type="Gene3D" id="1.10.287.130">
    <property type="match status" value="1"/>
</dbReference>
<dbReference type="InterPro" id="IPR003594">
    <property type="entry name" value="HATPase_dom"/>
</dbReference>
<dbReference type="STRING" id="316067.Geob_2208"/>
<dbReference type="SUPFAM" id="SSF47384">
    <property type="entry name" value="Homodimeric domain of signal transducing histidine kinase"/>
    <property type="match status" value="1"/>
</dbReference>
<dbReference type="eggNOG" id="COG4251">
    <property type="taxonomic scope" value="Bacteria"/>
</dbReference>
<dbReference type="Pfam" id="PF08447">
    <property type="entry name" value="PAS_3"/>
    <property type="match status" value="1"/>
</dbReference>
<dbReference type="InterPro" id="IPR035965">
    <property type="entry name" value="PAS-like_dom_sf"/>
</dbReference>
<feature type="domain" description="PAC" evidence="9">
    <location>
        <begin position="507"/>
        <end position="559"/>
    </location>
</feature>
<evidence type="ECO:0000256" key="3">
    <source>
        <dbReference type="ARBA" id="ARBA00022553"/>
    </source>
</evidence>
<dbReference type="CDD" id="cd00082">
    <property type="entry name" value="HisKA"/>
    <property type="match status" value="1"/>
</dbReference>
<feature type="domain" description="PAS" evidence="8">
    <location>
        <begin position="81"/>
        <end position="122"/>
    </location>
</feature>
<dbReference type="Pfam" id="PF08448">
    <property type="entry name" value="PAS_4"/>
    <property type="match status" value="2"/>
</dbReference>
<dbReference type="HOGENOM" id="CLU_000445_114_71_7"/>
<dbReference type="PROSITE" id="PS50112">
    <property type="entry name" value="PAS"/>
    <property type="match status" value="4"/>
</dbReference>
<dbReference type="SMART" id="SM00388">
    <property type="entry name" value="HisKA"/>
    <property type="match status" value="1"/>
</dbReference>
<dbReference type="SUPFAM" id="SSF55874">
    <property type="entry name" value="ATPase domain of HSP90 chaperone/DNA topoisomerase II/histidine kinase"/>
    <property type="match status" value="1"/>
</dbReference>
<dbReference type="InterPro" id="IPR036097">
    <property type="entry name" value="HisK_dim/P_sf"/>
</dbReference>
<feature type="domain" description="PAS" evidence="8">
    <location>
        <begin position="195"/>
        <end position="265"/>
    </location>
</feature>
<dbReference type="AlphaFoldDB" id="B9M9J0"/>
<dbReference type="SMART" id="SM00086">
    <property type="entry name" value="PAC"/>
    <property type="match status" value="2"/>
</dbReference>
<dbReference type="CDD" id="cd00130">
    <property type="entry name" value="PAS"/>
    <property type="match status" value="3"/>
</dbReference>
<evidence type="ECO:0000313" key="11">
    <source>
        <dbReference type="Proteomes" id="UP000007721"/>
    </source>
</evidence>